<reference evidence="1 2" key="1">
    <citation type="journal article" date="2018" name="Evol. Lett.">
        <title>Horizontal gene cluster transfer increased hallucinogenic mushroom diversity.</title>
        <authorList>
            <person name="Reynolds H.T."/>
            <person name="Vijayakumar V."/>
            <person name="Gluck-Thaler E."/>
            <person name="Korotkin H.B."/>
            <person name="Matheny P.B."/>
            <person name="Slot J.C."/>
        </authorList>
    </citation>
    <scope>NUCLEOTIDE SEQUENCE [LARGE SCALE GENOMIC DNA]</scope>
    <source>
        <strain evidence="1 2">SRW20</strain>
    </source>
</reference>
<evidence type="ECO:0000313" key="2">
    <source>
        <dbReference type="Proteomes" id="UP000284706"/>
    </source>
</evidence>
<sequence length="577" mass="64389">MARRRVAVWRRRFPSLSRKRTVPLPQLLEDVAVEEIKGSNFGVEEVAGEAHINYPNFEPAFEGSVLGLYCPMRLDIDESGILLDDLDEDTTSGFTSDWLNLTKPTNMEPLFDGSALGLYCPPSIFHLPDELLAKVVEYAMLDELEATKSVNKLLRGVRRVSARWRWTADHLVRRHRTSTSDVSEVALCGVSGCRGRADPPSLACHTFTRPLSAGTSPWLTHLSLNIALSLPNCYFLMSELSHTLQNVSFTKISSLPRSQPQDCILTLSPTLRNRGAIALPHLAALSVHSHVDIQPLLELFSFSLLTKVELHALTDDVTQNSEAETLKISAKLALPWDALIDLSLKNEDPRWRPAIGQILSLCDALERFEWKGHLGDFSLKKPRTSRPYLSRLTTLVVSGDVSECCSLLQLLDSTIRQPTLRAVELPSPIPLMDGPQRLFGRMSSIAIDRPISLQTFLSLLSLHSNALVTGRFIIEDDPDQDAAADLPNHSGMVCASLRDLDISSSATLARLWSTLIAPSLAKLALFFPREKKFSEEELQAFLCRSHRRIQSSHYDQPQPDWPVGYLRYTLSQAHSMT</sequence>
<protein>
    <recommendedName>
        <fullName evidence="3">F-box domain-containing protein</fullName>
    </recommendedName>
</protein>
<comment type="caution">
    <text evidence="1">The sequence shown here is derived from an EMBL/GenBank/DDBJ whole genome shotgun (WGS) entry which is preliminary data.</text>
</comment>
<dbReference type="OrthoDB" id="3128006at2759"/>
<accession>A0A409XXZ4</accession>
<evidence type="ECO:0000313" key="1">
    <source>
        <dbReference type="EMBL" id="PPQ95595.1"/>
    </source>
</evidence>
<dbReference type="InParanoid" id="A0A409XXZ4"/>
<organism evidence="1 2">
    <name type="scientific">Gymnopilus dilepis</name>
    <dbReference type="NCBI Taxonomy" id="231916"/>
    <lineage>
        <taxon>Eukaryota</taxon>
        <taxon>Fungi</taxon>
        <taxon>Dikarya</taxon>
        <taxon>Basidiomycota</taxon>
        <taxon>Agaricomycotina</taxon>
        <taxon>Agaricomycetes</taxon>
        <taxon>Agaricomycetidae</taxon>
        <taxon>Agaricales</taxon>
        <taxon>Agaricineae</taxon>
        <taxon>Hymenogastraceae</taxon>
        <taxon>Gymnopilus</taxon>
    </lineage>
</organism>
<proteinExistence type="predicted"/>
<name>A0A409XXZ4_9AGAR</name>
<dbReference type="AlphaFoldDB" id="A0A409XXZ4"/>
<gene>
    <name evidence="1" type="ORF">CVT26_008624</name>
</gene>
<dbReference type="Proteomes" id="UP000284706">
    <property type="component" value="Unassembled WGS sequence"/>
</dbReference>
<evidence type="ECO:0008006" key="3">
    <source>
        <dbReference type="Google" id="ProtNLM"/>
    </source>
</evidence>
<keyword evidence="2" id="KW-1185">Reference proteome</keyword>
<dbReference type="EMBL" id="NHYE01001421">
    <property type="protein sequence ID" value="PPQ95595.1"/>
    <property type="molecule type" value="Genomic_DNA"/>
</dbReference>